<evidence type="ECO:0000313" key="2">
    <source>
        <dbReference type="EMBL" id="RJL01520.1"/>
    </source>
</evidence>
<name>A0A418ZTH0_9RHOB</name>
<feature type="non-terminal residue" evidence="2">
    <location>
        <position position="213"/>
    </location>
</feature>
<proteinExistence type="predicted"/>
<evidence type="ECO:0000313" key="3">
    <source>
        <dbReference type="Proteomes" id="UP000283587"/>
    </source>
</evidence>
<gene>
    <name evidence="2" type="ORF">D3P05_22230</name>
</gene>
<dbReference type="Pfam" id="PF14411">
    <property type="entry name" value="LHH"/>
    <property type="match status" value="1"/>
</dbReference>
<dbReference type="Proteomes" id="UP000283587">
    <property type="component" value="Unassembled WGS sequence"/>
</dbReference>
<keyword evidence="3" id="KW-1185">Reference proteome</keyword>
<comment type="caution">
    <text evidence="2">The sequence shown here is derived from an EMBL/GenBank/DDBJ whole genome shotgun (WGS) entry which is preliminary data.</text>
</comment>
<evidence type="ECO:0000259" key="1">
    <source>
        <dbReference type="Pfam" id="PF14411"/>
    </source>
</evidence>
<dbReference type="EMBL" id="QZEW01000156">
    <property type="protein sequence ID" value="RJL01520.1"/>
    <property type="molecule type" value="Genomic_DNA"/>
</dbReference>
<reference evidence="3" key="1">
    <citation type="submission" date="2018-09" db="EMBL/GenBank/DDBJ databases">
        <title>Paracoccus onubensis nov. sp. a moderate halophilic bacterium isolated from Gruta de las Maravillas (Aracena, Spain).</title>
        <authorList>
            <person name="Jurado V."/>
            <person name="Gutierrez-Patricio S."/>
            <person name="Gonzalez-Pimentel J.L."/>
            <person name="Miller A.Z."/>
            <person name="Laiz L."/>
            <person name="Saiz-Jimenez C."/>
        </authorList>
    </citation>
    <scope>NUCLEOTIDE SEQUENCE [LARGE SCALE GENOMIC DNA]</scope>
    <source>
        <strain evidence="3">DSM 26381</strain>
    </source>
</reference>
<accession>A0A418ZTH0</accession>
<protein>
    <recommendedName>
        <fullName evidence="1">LHH domain-containing protein</fullName>
    </recommendedName>
</protein>
<organism evidence="2 3">
    <name type="scientific">Paracoccus siganidrum</name>
    <dbReference type="NCBI Taxonomy" id="1276757"/>
    <lineage>
        <taxon>Bacteria</taxon>
        <taxon>Pseudomonadati</taxon>
        <taxon>Pseudomonadota</taxon>
        <taxon>Alphaproteobacteria</taxon>
        <taxon>Rhodobacterales</taxon>
        <taxon>Paracoccaceae</taxon>
        <taxon>Paracoccus</taxon>
    </lineage>
</organism>
<dbReference type="AlphaFoldDB" id="A0A418ZTH0"/>
<feature type="domain" description="LHH" evidence="1">
    <location>
        <begin position="94"/>
        <end position="145"/>
    </location>
</feature>
<dbReference type="InterPro" id="IPR026834">
    <property type="entry name" value="LHH"/>
</dbReference>
<sequence length="213" mass="23635">MTSRARIAMATAGRVGRVAAEPLDDDRQRRDQQGPTCGIEQAAHEEVAQGATDVDIRIVRSTQKWRSRDVNGRRVYQQNDLIDPDYVDPNTGLTNKQLMEEGWAPIGPDGRPINLHHMTQDKPGPMAEVSETFHHENNRALHMYTNQYDNTWVGPDGVRRPYLSAPESMNRPAMIAFPAGVKVWIAGGVTGMRCGMDSLALKVQQGLGRDPHG</sequence>